<evidence type="ECO:0000313" key="8">
    <source>
        <dbReference type="EMBL" id="TPR44960.1"/>
    </source>
</evidence>
<protein>
    <recommendedName>
        <fullName evidence="3 5">acylphosphatase</fullName>
        <ecNumber evidence="2 5">3.6.1.7</ecNumber>
    </recommendedName>
</protein>
<evidence type="ECO:0000256" key="3">
    <source>
        <dbReference type="ARBA" id="ARBA00015991"/>
    </source>
</evidence>
<reference evidence="8" key="1">
    <citation type="submission" date="2018-08" db="EMBL/GenBank/DDBJ databases">
        <title>Comparative genomics of wild bee and flower associated Lactobacillus reveals potential adaptation to the bee host.</title>
        <authorList>
            <person name="Vuong H.Q."/>
            <person name="Mcfrederick Q.S."/>
        </authorList>
    </citation>
    <scope>NUCLEOTIDE SEQUENCE</scope>
    <source>
        <strain evidence="8">HV_63</strain>
    </source>
</reference>
<feature type="active site" evidence="5">
    <location>
        <position position="37"/>
    </location>
</feature>
<sequence>MKQTVKFIIKGKVQGVGFRWSTKNWADKINVKGYVQNLSDGSVKIVANIKDVNSFINGIKSLNNPFINIINIDYTLLNYKEYKTFSIKI</sequence>
<dbReference type="InterPro" id="IPR001792">
    <property type="entry name" value="Acylphosphatase-like_dom"/>
</dbReference>
<dbReference type="SUPFAM" id="SSF54975">
    <property type="entry name" value="Acylphosphatase/BLUF domain-like"/>
    <property type="match status" value="1"/>
</dbReference>
<accession>A0A9Q8IMI6</accession>
<comment type="similarity">
    <text evidence="1 6">Belongs to the acylphosphatase family.</text>
</comment>
<dbReference type="GeneID" id="58107923"/>
<dbReference type="PROSITE" id="PS51160">
    <property type="entry name" value="ACYLPHOSPHATASE_3"/>
    <property type="match status" value="1"/>
</dbReference>
<dbReference type="EMBL" id="QUBG01000002">
    <property type="protein sequence ID" value="TPR44960.1"/>
    <property type="molecule type" value="Genomic_DNA"/>
</dbReference>
<dbReference type="InterPro" id="IPR020456">
    <property type="entry name" value="Acylphosphatase"/>
</dbReference>
<evidence type="ECO:0000256" key="2">
    <source>
        <dbReference type="ARBA" id="ARBA00012150"/>
    </source>
</evidence>
<dbReference type="AlphaFoldDB" id="A0A9Q8IMI6"/>
<proteinExistence type="inferred from homology"/>
<evidence type="ECO:0000256" key="4">
    <source>
        <dbReference type="ARBA" id="ARBA00047645"/>
    </source>
</evidence>
<dbReference type="Gene3D" id="3.30.70.100">
    <property type="match status" value="1"/>
</dbReference>
<dbReference type="PROSITE" id="PS00150">
    <property type="entry name" value="ACYLPHOSPHATASE_1"/>
    <property type="match status" value="1"/>
</dbReference>
<keyword evidence="5" id="KW-0378">Hydrolase</keyword>
<name>A0A9Q8IMI6_9LACO</name>
<comment type="caution">
    <text evidence="8">The sequence shown here is derived from an EMBL/GenBank/DDBJ whole genome shotgun (WGS) entry which is preliminary data.</text>
</comment>
<dbReference type="Proteomes" id="UP000784700">
    <property type="component" value="Unassembled WGS sequence"/>
</dbReference>
<dbReference type="PANTHER" id="PTHR47268:SF4">
    <property type="entry name" value="ACYLPHOSPHATASE"/>
    <property type="match status" value="1"/>
</dbReference>
<feature type="domain" description="Acylphosphatase-like" evidence="7">
    <location>
        <begin position="4"/>
        <end position="89"/>
    </location>
</feature>
<dbReference type="PANTHER" id="PTHR47268">
    <property type="entry name" value="ACYLPHOSPHATASE"/>
    <property type="match status" value="1"/>
</dbReference>
<feature type="active site" evidence="5">
    <location>
        <position position="19"/>
    </location>
</feature>
<dbReference type="InterPro" id="IPR017968">
    <property type="entry name" value="Acylphosphatase_CS"/>
</dbReference>
<comment type="catalytic activity">
    <reaction evidence="4 5">
        <text>an acyl phosphate + H2O = a carboxylate + phosphate + H(+)</text>
        <dbReference type="Rhea" id="RHEA:14965"/>
        <dbReference type="ChEBI" id="CHEBI:15377"/>
        <dbReference type="ChEBI" id="CHEBI:15378"/>
        <dbReference type="ChEBI" id="CHEBI:29067"/>
        <dbReference type="ChEBI" id="CHEBI:43474"/>
        <dbReference type="ChEBI" id="CHEBI:59918"/>
        <dbReference type="EC" id="3.6.1.7"/>
    </reaction>
</comment>
<dbReference type="RefSeq" id="WP_140923909.1">
    <property type="nucleotide sequence ID" value="NZ_QUBF01000002.1"/>
</dbReference>
<dbReference type="InterPro" id="IPR036046">
    <property type="entry name" value="Acylphosphatase-like_dom_sf"/>
</dbReference>
<evidence type="ECO:0000256" key="1">
    <source>
        <dbReference type="ARBA" id="ARBA00005614"/>
    </source>
</evidence>
<dbReference type="EC" id="3.6.1.7" evidence="2 5"/>
<evidence type="ECO:0000256" key="6">
    <source>
        <dbReference type="RuleBase" id="RU004168"/>
    </source>
</evidence>
<gene>
    <name evidence="8" type="ORF">DY130_01870</name>
</gene>
<evidence type="ECO:0000256" key="5">
    <source>
        <dbReference type="PROSITE-ProRule" id="PRU00520"/>
    </source>
</evidence>
<dbReference type="GO" id="GO:0003998">
    <property type="term" value="F:acylphosphatase activity"/>
    <property type="evidence" value="ECO:0007669"/>
    <property type="project" value="UniProtKB-EC"/>
</dbReference>
<evidence type="ECO:0000313" key="9">
    <source>
        <dbReference type="Proteomes" id="UP000784700"/>
    </source>
</evidence>
<dbReference type="Pfam" id="PF00708">
    <property type="entry name" value="Acylphosphatase"/>
    <property type="match status" value="1"/>
</dbReference>
<evidence type="ECO:0000259" key="7">
    <source>
        <dbReference type="PROSITE" id="PS51160"/>
    </source>
</evidence>
<organism evidence="8 9">
    <name type="scientific">Apilactobacillus micheneri</name>
    <dbReference type="NCBI Taxonomy" id="1899430"/>
    <lineage>
        <taxon>Bacteria</taxon>
        <taxon>Bacillati</taxon>
        <taxon>Bacillota</taxon>
        <taxon>Bacilli</taxon>
        <taxon>Lactobacillales</taxon>
        <taxon>Lactobacillaceae</taxon>
        <taxon>Apilactobacillus</taxon>
    </lineage>
</organism>